<protein>
    <submittedName>
        <fullName evidence="1">Helix-turn-helix domain-containing protein</fullName>
    </submittedName>
</protein>
<reference evidence="1 2" key="1">
    <citation type="submission" date="2021-08" db="EMBL/GenBank/DDBJ databases">
        <authorList>
            <person name="Tuo L."/>
        </authorList>
    </citation>
    <scope>NUCLEOTIDE SEQUENCE [LARGE SCALE GENOMIC DNA]</scope>
    <source>
        <strain evidence="1 2">JCM 31229</strain>
    </source>
</reference>
<dbReference type="InterPro" id="IPR009061">
    <property type="entry name" value="DNA-bd_dom_put_sf"/>
</dbReference>
<dbReference type="RefSeq" id="WP_222988495.1">
    <property type="nucleotide sequence ID" value="NZ_JAINVV010000002.1"/>
</dbReference>
<proteinExistence type="predicted"/>
<organism evidence="1 2">
    <name type="scientific">Sphingomonas colocasiae</name>
    <dbReference type="NCBI Taxonomy" id="1848973"/>
    <lineage>
        <taxon>Bacteria</taxon>
        <taxon>Pseudomonadati</taxon>
        <taxon>Pseudomonadota</taxon>
        <taxon>Alphaproteobacteria</taxon>
        <taxon>Sphingomonadales</taxon>
        <taxon>Sphingomonadaceae</taxon>
        <taxon>Sphingomonas</taxon>
    </lineage>
</organism>
<sequence>MNAVKVINHNDAAAMIGITPATLRFWRCKGKGPRFIKLGESKQAGVCYDPADIEEWKAARKFASTSAATVGHPGDA</sequence>
<gene>
    <name evidence="1" type="ORF">K7G82_03695</name>
</gene>
<dbReference type="EMBL" id="JAINVV010000002">
    <property type="protein sequence ID" value="MBY8821380.1"/>
    <property type="molecule type" value="Genomic_DNA"/>
</dbReference>
<dbReference type="Proteomes" id="UP000706039">
    <property type="component" value="Unassembled WGS sequence"/>
</dbReference>
<evidence type="ECO:0000313" key="2">
    <source>
        <dbReference type="Proteomes" id="UP000706039"/>
    </source>
</evidence>
<name>A0ABS7PJA6_9SPHN</name>
<dbReference type="SUPFAM" id="SSF46955">
    <property type="entry name" value="Putative DNA-binding domain"/>
    <property type="match status" value="1"/>
</dbReference>
<comment type="caution">
    <text evidence="1">The sequence shown here is derived from an EMBL/GenBank/DDBJ whole genome shotgun (WGS) entry which is preliminary data.</text>
</comment>
<accession>A0ABS7PJA6</accession>
<evidence type="ECO:0000313" key="1">
    <source>
        <dbReference type="EMBL" id="MBY8821380.1"/>
    </source>
</evidence>
<keyword evidence="2" id="KW-1185">Reference proteome</keyword>